<evidence type="ECO:0000259" key="4">
    <source>
        <dbReference type="Pfam" id="PF03328"/>
    </source>
</evidence>
<reference evidence="5 6" key="1">
    <citation type="journal article" date="2013" name="Int. J. Syst. Evol. Microbiol.">
        <title>Comamonas guangdongensis sp. nov., isolated from subterranean forest sediment, and emended description of the genus Comamonas.</title>
        <authorList>
            <person name="Zhang J."/>
            <person name="Wang Y."/>
            <person name="Zhou S."/>
            <person name="Wu C."/>
            <person name="He J."/>
            <person name="Li F."/>
        </authorList>
    </citation>
    <scope>NUCLEOTIDE SEQUENCE [LARGE SCALE GENOMIC DNA]</scope>
    <source>
        <strain evidence="5 6">CCTCC AB2011133</strain>
    </source>
</reference>
<comment type="caution">
    <text evidence="5">The sequence shown here is derived from an EMBL/GenBank/DDBJ whole genome shotgun (WGS) entry which is preliminary data.</text>
</comment>
<dbReference type="GO" id="GO:0016829">
    <property type="term" value="F:lyase activity"/>
    <property type="evidence" value="ECO:0007669"/>
    <property type="project" value="UniProtKB-KW"/>
</dbReference>
<protein>
    <submittedName>
        <fullName evidence="5">Aldolase/citrate lyase family protein</fullName>
    </submittedName>
</protein>
<feature type="domain" description="HpcH/HpaI aldolase/citrate lyase" evidence="4">
    <location>
        <begin position="18"/>
        <end position="251"/>
    </location>
</feature>
<dbReference type="InterPro" id="IPR050251">
    <property type="entry name" value="HpcH-HpaI_aldolase"/>
</dbReference>
<dbReference type="InterPro" id="IPR040442">
    <property type="entry name" value="Pyrv_kinase-like_dom_sf"/>
</dbReference>
<sequence length="272" mass="28264">MHTPVNPFKAAIAAGQPQIGLWLGLGSPYSAEICAGAGFDWLLIDGEHGPNDTLTLLSQLQAIAAYSASHAIARIPMGHGEIGEMLIKQYLDLGVQTLLVPMVDTAAQAACIVRASRYPQDDGKGGIRGMAGARASAWGRRASYYLEANAQICMLLQVESMEGLANLDAIAATEGVDGVFIGPADLSASMGHVGNPGHPEVQAAIADAIARIRKAGKAAGILTPNEELARKYLALGCSFVAVGLDTGLLVQATSALATRFKDVRPVAPSSTY</sequence>
<dbReference type="RefSeq" id="WP_369338085.1">
    <property type="nucleotide sequence ID" value="NZ_JBFYGN010000007.1"/>
</dbReference>
<accession>A0ABV3ZTH3</accession>
<dbReference type="Pfam" id="PF03328">
    <property type="entry name" value="HpcH_HpaI"/>
    <property type="match status" value="1"/>
</dbReference>
<comment type="similarity">
    <text evidence="1">Belongs to the HpcH/HpaI aldolase family.</text>
</comment>
<dbReference type="PANTHER" id="PTHR30502">
    <property type="entry name" value="2-KETO-3-DEOXY-L-RHAMNONATE ALDOLASE"/>
    <property type="match status" value="1"/>
</dbReference>
<organism evidence="5 6">
    <name type="scientific">Comamonas guangdongensis</name>
    <dbReference type="NCBI Taxonomy" id="510515"/>
    <lineage>
        <taxon>Bacteria</taxon>
        <taxon>Pseudomonadati</taxon>
        <taxon>Pseudomonadota</taxon>
        <taxon>Betaproteobacteria</taxon>
        <taxon>Burkholderiales</taxon>
        <taxon>Comamonadaceae</taxon>
        <taxon>Comamonas</taxon>
    </lineage>
</organism>
<dbReference type="Proteomes" id="UP001561046">
    <property type="component" value="Unassembled WGS sequence"/>
</dbReference>
<dbReference type="Gene3D" id="3.20.20.60">
    <property type="entry name" value="Phosphoenolpyruvate-binding domains"/>
    <property type="match status" value="1"/>
</dbReference>
<name>A0ABV3ZTH3_9BURK</name>
<dbReference type="SUPFAM" id="SSF51621">
    <property type="entry name" value="Phosphoenolpyruvate/pyruvate domain"/>
    <property type="match status" value="1"/>
</dbReference>
<dbReference type="EMBL" id="JBFYGN010000007">
    <property type="protein sequence ID" value="MEX8192892.1"/>
    <property type="molecule type" value="Genomic_DNA"/>
</dbReference>
<dbReference type="PANTHER" id="PTHR30502:SF0">
    <property type="entry name" value="PHOSPHOENOLPYRUVATE CARBOXYLASE FAMILY PROTEIN"/>
    <property type="match status" value="1"/>
</dbReference>
<evidence type="ECO:0000256" key="3">
    <source>
        <dbReference type="ARBA" id="ARBA00023239"/>
    </source>
</evidence>
<keyword evidence="6" id="KW-1185">Reference proteome</keyword>
<gene>
    <name evidence="5" type="ORF">AB6724_08555</name>
</gene>
<evidence type="ECO:0000313" key="5">
    <source>
        <dbReference type="EMBL" id="MEX8192892.1"/>
    </source>
</evidence>
<evidence type="ECO:0000256" key="1">
    <source>
        <dbReference type="ARBA" id="ARBA00005568"/>
    </source>
</evidence>
<keyword evidence="3 5" id="KW-0456">Lyase</keyword>
<dbReference type="InterPro" id="IPR015813">
    <property type="entry name" value="Pyrv/PenolPyrv_kinase-like_dom"/>
</dbReference>
<evidence type="ECO:0000256" key="2">
    <source>
        <dbReference type="ARBA" id="ARBA00022723"/>
    </source>
</evidence>
<keyword evidence="2" id="KW-0479">Metal-binding</keyword>
<proteinExistence type="inferred from homology"/>
<evidence type="ECO:0000313" key="6">
    <source>
        <dbReference type="Proteomes" id="UP001561046"/>
    </source>
</evidence>
<dbReference type="InterPro" id="IPR005000">
    <property type="entry name" value="Aldolase/citrate-lyase_domain"/>
</dbReference>